<dbReference type="InterPro" id="IPR001245">
    <property type="entry name" value="Ser-Thr/Tyr_kinase_cat_dom"/>
</dbReference>
<name>A0ABP0X3X3_9BRYO</name>
<evidence type="ECO:0000256" key="9">
    <source>
        <dbReference type="ARBA" id="ARBA00022989"/>
    </source>
</evidence>
<keyword evidence="2" id="KW-0723">Serine/threonine-protein kinase</keyword>
<evidence type="ECO:0000259" key="12">
    <source>
        <dbReference type="PROSITE" id="PS50011"/>
    </source>
</evidence>
<evidence type="ECO:0000256" key="2">
    <source>
        <dbReference type="ARBA" id="ARBA00022527"/>
    </source>
</evidence>
<dbReference type="SMART" id="SM00220">
    <property type="entry name" value="S_TKc"/>
    <property type="match status" value="2"/>
</dbReference>
<keyword evidence="14" id="KW-1185">Reference proteome</keyword>
<keyword evidence="10" id="KW-0472">Membrane</keyword>
<dbReference type="Gene3D" id="1.10.510.10">
    <property type="entry name" value="Transferase(Phosphotransferase) domain 1"/>
    <property type="match status" value="2"/>
</dbReference>
<evidence type="ECO:0000313" key="14">
    <source>
        <dbReference type="Proteomes" id="UP001497444"/>
    </source>
</evidence>
<dbReference type="PANTHER" id="PTHR47974">
    <property type="entry name" value="OS07G0415500 PROTEIN"/>
    <property type="match status" value="1"/>
</dbReference>
<keyword evidence="7" id="KW-0418">Kinase</keyword>
<feature type="binding site" evidence="11">
    <location>
        <position position="425"/>
    </location>
    <ligand>
        <name>ATP</name>
        <dbReference type="ChEBI" id="CHEBI:30616"/>
    </ligand>
</feature>
<dbReference type="InterPro" id="IPR017441">
    <property type="entry name" value="Protein_kinase_ATP_BS"/>
</dbReference>
<dbReference type="InterPro" id="IPR011990">
    <property type="entry name" value="TPR-like_helical_dom_sf"/>
</dbReference>
<dbReference type="InterPro" id="IPR011009">
    <property type="entry name" value="Kinase-like_dom_sf"/>
</dbReference>
<dbReference type="PANTHER" id="PTHR47974:SF9">
    <property type="entry name" value="RECEPTOR-LIKE SERINE_THREONINE-PROTEIN KINASE"/>
    <property type="match status" value="1"/>
</dbReference>
<accession>A0ABP0X3X3</accession>
<dbReference type="Gene3D" id="1.25.40.10">
    <property type="entry name" value="Tetratricopeptide repeat domain"/>
    <property type="match status" value="1"/>
</dbReference>
<dbReference type="Gene3D" id="3.30.200.20">
    <property type="entry name" value="Phosphorylase Kinase, domain 1"/>
    <property type="match status" value="1"/>
</dbReference>
<evidence type="ECO:0000256" key="7">
    <source>
        <dbReference type="ARBA" id="ARBA00022777"/>
    </source>
</evidence>
<feature type="domain" description="Protein kinase" evidence="12">
    <location>
        <begin position="94"/>
        <end position="383"/>
    </location>
</feature>
<sequence length="585" mass="67335">MLKDYQGGLEDLDKADVLEPNDAFTLITHAYINWSLNKYQFALETMEKVRVLEPNNYLILQTQNWLKWMLTEYQPMIESLQCNSSIPFFPYDELNFGKLLGKGSFGKVYESHWKGIKIAIKVLKRSGFYNEGAKKSFASEVCTLGLTQHINLVRLLGYCIQGLDHILVYEYMSNKSLDQWLSHDKHLNWNKRTSIIIGVAQGLAYLHHKCNPAIIHLDVKPGNILLDEDYTPKLADFGLAKFLKGTNENMNITLASTSTPGTFGYMAPEILPKSKQRHVSLKCDVYSFGILLIELVNGSRFTLDRRDGEIREFIQWLQNIHVEEDGFQQFFDFMIKNSIEGFNNNEAKLFLQISLKCIQEDPKKRPTMEEILQMLEESIQDYFDMLSKGIPLIPYDELNFGKLLGKGSFGKVYESHWKGIKIAIKVLKRSGFYNEGAKKSFTSEVCTLGLTQHINLVRLLGYCIQGLDHILVYEYMSNKSLDTWLSDDDCLNWNKRTSIIIGIAQGLAYLHHKCNPAIIHLDVKSGNILLDEDYTPKLADFGLAKILKGTNENMEHLDIWHQRFDKNQHKDMCHQSVMCIALEYY</sequence>
<dbReference type="InterPro" id="IPR008271">
    <property type="entry name" value="Ser/Thr_kinase_AS"/>
</dbReference>
<evidence type="ECO:0000256" key="8">
    <source>
        <dbReference type="ARBA" id="ARBA00022840"/>
    </source>
</evidence>
<evidence type="ECO:0000256" key="6">
    <source>
        <dbReference type="ARBA" id="ARBA00022741"/>
    </source>
</evidence>
<feature type="binding site" evidence="11">
    <location>
        <position position="121"/>
    </location>
    <ligand>
        <name>ATP</name>
        <dbReference type="ChEBI" id="CHEBI:30616"/>
    </ligand>
</feature>
<keyword evidence="6 11" id="KW-0547">Nucleotide-binding</keyword>
<dbReference type="PROSITE" id="PS00107">
    <property type="entry name" value="PROTEIN_KINASE_ATP"/>
    <property type="match status" value="2"/>
</dbReference>
<dbReference type="Proteomes" id="UP001497444">
    <property type="component" value="Chromosome 5"/>
</dbReference>
<evidence type="ECO:0000256" key="3">
    <source>
        <dbReference type="ARBA" id="ARBA00022679"/>
    </source>
</evidence>
<evidence type="ECO:0000256" key="4">
    <source>
        <dbReference type="ARBA" id="ARBA00022692"/>
    </source>
</evidence>
<comment type="subcellular location">
    <subcellularLocation>
        <location evidence="1">Membrane</location>
        <topology evidence="1">Single-pass membrane protein</topology>
    </subcellularLocation>
</comment>
<dbReference type="EMBL" id="OZ020100">
    <property type="protein sequence ID" value="CAK9273803.1"/>
    <property type="molecule type" value="Genomic_DNA"/>
</dbReference>
<dbReference type="InterPro" id="IPR000719">
    <property type="entry name" value="Prot_kinase_dom"/>
</dbReference>
<dbReference type="Pfam" id="PF00069">
    <property type="entry name" value="Pkinase"/>
    <property type="match status" value="1"/>
</dbReference>
<evidence type="ECO:0000256" key="11">
    <source>
        <dbReference type="PROSITE-ProRule" id="PRU10141"/>
    </source>
</evidence>
<evidence type="ECO:0000313" key="13">
    <source>
        <dbReference type="EMBL" id="CAK9273803.1"/>
    </source>
</evidence>
<organism evidence="13 14">
    <name type="scientific">Sphagnum jensenii</name>
    <dbReference type="NCBI Taxonomy" id="128206"/>
    <lineage>
        <taxon>Eukaryota</taxon>
        <taxon>Viridiplantae</taxon>
        <taxon>Streptophyta</taxon>
        <taxon>Embryophyta</taxon>
        <taxon>Bryophyta</taxon>
        <taxon>Sphagnophytina</taxon>
        <taxon>Sphagnopsida</taxon>
        <taxon>Sphagnales</taxon>
        <taxon>Sphagnaceae</taxon>
        <taxon>Sphagnum</taxon>
    </lineage>
</organism>
<dbReference type="PROSITE" id="PS50011">
    <property type="entry name" value="PROTEIN_KINASE_DOM"/>
    <property type="match status" value="2"/>
</dbReference>
<gene>
    <name evidence="13" type="ORF">CSSPJE1EN1_LOCUS19281</name>
</gene>
<dbReference type="SUPFAM" id="SSF56112">
    <property type="entry name" value="Protein kinase-like (PK-like)"/>
    <property type="match status" value="2"/>
</dbReference>
<dbReference type="Pfam" id="PF07714">
    <property type="entry name" value="PK_Tyr_Ser-Thr"/>
    <property type="match status" value="1"/>
</dbReference>
<protein>
    <recommendedName>
        <fullName evidence="12">Protein kinase domain-containing protein</fullName>
    </recommendedName>
</protein>
<dbReference type="SUPFAM" id="SSF48452">
    <property type="entry name" value="TPR-like"/>
    <property type="match status" value="1"/>
</dbReference>
<keyword evidence="5" id="KW-0732">Signal</keyword>
<evidence type="ECO:0000256" key="10">
    <source>
        <dbReference type="ARBA" id="ARBA00023136"/>
    </source>
</evidence>
<keyword evidence="3" id="KW-0808">Transferase</keyword>
<proteinExistence type="predicted"/>
<keyword evidence="4" id="KW-0812">Transmembrane</keyword>
<evidence type="ECO:0000256" key="5">
    <source>
        <dbReference type="ARBA" id="ARBA00022729"/>
    </source>
</evidence>
<evidence type="ECO:0000256" key="1">
    <source>
        <dbReference type="ARBA" id="ARBA00004167"/>
    </source>
</evidence>
<keyword evidence="9" id="KW-1133">Transmembrane helix</keyword>
<keyword evidence="8 11" id="KW-0067">ATP-binding</keyword>
<dbReference type="PROSITE" id="PS00108">
    <property type="entry name" value="PROTEIN_KINASE_ST"/>
    <property type="match status" value="2"/>
</dbReference>
<feature type="domain" description="Protein kinase" evidence="12">
    <location>
        <begin position="398"/>
        <end position="585"/>
    </location>
</feature>
<reference evidence="13" key="1">
    <citation type="submission" date="2024-02" db="EMBL/GenBank/DDBJ databases">
        <authorList>
            <consortium name="ELIXIR-Norway"/>
            <consortium name="Elixir Norway"/>
        </authorList>
    </citation>
    <scope>NUCLEOTIDE SEQUENCE</scope>
</reference>